<dbReference type="OrthoDB" id="1146847at2"/>
<dbReference type="RefSeq" id="WP_130610168.1">
    <property type="nucleotide sequence ID" value="NZ_SGIU01000001.1"/>
</dbReference>
<gene>
    <name evidence="1" type="ORF">EW142_04345</name>
</gene>
<organism evidence="1 2">
    <name type="scientific">Flagellimonas allohymeniacidonis</name>
    <dbReference type="NCBI Taxonomy" id="2517819"/>
    <lineage>
        <taxon>Bacteria</taxon>
        <taxon>Pseudomonadati</taxon>
        <taxon>Bacteroidota</taxon>
        <taxon>Flavobacteriia</taxon>
        <taxon>Flavobacteriales</taxon>
        <taxon>Flavobacteriaceae</taxon>
        <taxon>Flagellimonas</taxon>
    </lineage>
</organism>
<evidence type="ECO:0000313" key="1">
    <source>
        <dbReference type="EMBL" id="TAI49033.1"/>
    </source>
</evidence>
<dbReference type="EMBL" id="SGIU01000001">
    <property type="protein sequence ID" value="TAI49033.1"/>
    <property type="molecule type" value="Genomic_DNA"/>
</dbReference>
<dbReference type="PROSITE" id="PS51257">
    <property type="entry name" value="PROKAR_LIPOPROTEIN"/>
    <property type="match status" value="1"/>
</dbReference>
<evidence type="ECO:0000313" key="2">
    <source>
        <dbReference type="Proteomes" id="UP000291981"/>
    </source>
</evidence>
<dbReference type="InterPro" id="IPR036249">
    <property type="entry name" value="Thioredoxin-like_sf"/>
</dbReference>
<dbReference type="Proteomes" id="UP000291981">
    <property type="component" value="Unassembled WGS sequence"/>
</dbReference>
<dbReference type="AlphaFoldDB" id="A0A4Q8QJV1"/>
<comment type="caution">
    <text evidence="1">The sequence shown here is derived from an EMBL/GenBank/DDBJ whole genome shotgun (WGS) entry which is preliminary data.</text>
</comment>
<dbReference type="Gene3D" id="3.40.30.10">
    <property type="entry name" value="Glutaredoxin"/>
    <property type="match status" value="1"/>
</dbReference>
<dbReference type="SUPFAM" id="SSF52833">
    <property type="entry name" value="Thioredoxin-like"/>
    <property type="match status" value="1"/>
</dbReference>
<reference evidence="1 2" key="1">
    <citation type="submission" date="2019-02" db="EMBL/GenBank/DDBJ databases">
        <title>Draft genome sequence of Muricauda sp. 176CP4-71.</title>
        <authorList>
            <person name="Park J.-S."/>
        </authorList>
    </citation>
    <scope>NUCLEOTIDE SEQUENCE [LARGE SCALE GENOMIC DNA]</scope>
    <source>
        <strain evidence="1 2">176CP4-71</strain>
    </source>
</reference>
<name>A0A4Q8QJV1_9FLAO</name>
<protein>
    <submittedName>
        <fullName evidence="1">Transaldolase</fullName>
    </submittedName>
</protein>
<keyword evidence="2" id="KW-1185">Reference proteome</keyword>
<proteinExistence type="predicted"/>
<sequence length="460" mass="53905">MTRLLLSLSLMLVLACSEKSGECPSIVLTGEIVNPTSDYVVLYKDDMVIDSAKLNENHHFSFNLQGIEEGLYHFDHSPELQYVYLQEGDSILIRLNTLEFDESLVFSGKGSSINNFLIEMFLAHEEEESMIYEYYKLDPDTFSHKIDSLRTTKISLLEELVEENDLTERVFLMAKASIDYNNYIYKEKYPFYHKKKTGEETIHELSDSFYKYRSDMDLNNRDLAYFRPYFDFMKYHFGNLSYMTCMKHCGMPKDAKMDHLHFNKHKLKLVDSLVQESELRDILFRNIAMDYLLTEHKSNNDCKIFIEKFQALSTNEDHKNEIAMLYSGIQRLQPNEALPDLKLRDVDDQVVSIKEISKKGNTVFYFWTGTQKRHFVNVIKHVAKLEKKYPEHNFVGISLRTTHPQWLGMLDEYGLKKSHQFRGDDFKEVQMGMIVDGLNKCVITKDTLIVDAFANLYKSF</sequence>
<accession>A0A4Q8QJV1</accession>